<sequence length="61" mass="6850">MEGSNVPESQITVCYGDDDTSRAKAHEYLVEHVPGSLEMRRLRVLHVAKTWEALLPVLTLS</sequence>
<name>A0A512MG63_9BACT</name>
<organism evidence="1 2">
    <name type="scientific">Brevifollis gellanilyticus</name>
    <dbReference type="NCBI Taxonomy" id="748831"/>
    <lineage>
        <taxon>Bacteria</taxon>
        <taxon>Pseudomonadati</taxon>
        <taxon>Verrucomicrobiota</taxon>
        <taxon>Verrucomicrobiia</taxon>
        <taxon>Verrucomicrobiales</taxon>
        <taxon>Verrucomicrobiaceae</taxon>
    </lineage>
</organism>
<dbReference type="AlphaFoldDB" id="A0A512MG63"/>
<reference evidence="1 2" key="1">
    <citation type="submission" date="2019-07" db="EMBL/GenBank/DDBJ databases">
        <title>Whole genome shotgun sequence of Brevifollis gellanilyticus NBRC 108608.</title>
        <authorList>
            <person name="Hosoyama A."/>
            <person name="Uohara A."/>
            <person name="Ohji S."/>
            <person name="Ichikawa N."/>
        </authorList>
    </citation>
    <scope>NUCLEOTIDE SEQUENCE [LARGE SCALE GENOMIC DNA]</scope>
    <source>
        <strain evidence="1 2">NBRC 108608</strain>
    </source>
</reference>
<evidence type="ECO:0000313" key="1">
    <source>
        <dbReference type="EMBL" id="GEP45722.1"/>
    </source>
</evidence>
<comment type="caution">
    <text evidence="1">The sequence shown here is derived from an EMBL/GenBank/DDBJ whole genome shotgun (WGS) entry which is preliminary data.</text>
</comment>
<protein>
    <submittedName>
        <fullName evidence="1">Uncharacterized protein</fullName>
    </submittedName>
</protein>
<gene>
    <name evidence="1" type="ORF">BGE01nite_50130</name>
</gene>
<keyword evidence="2" id="KW-1185">Reference proteome</keyword>
<proteinExistence type="predicted"/>
<accession>A0A512MG63</accession>
<evidence type="ECO:0000313" key="2">
    <source>
        <dbReference type="Proteomes" id="UP000321577"/>
    </source>
</evidence>
<dbReference type="EMBL" id="BKAG01000057">
    <property type="protein sequence ID" value="GEP45722.1"/>
    <property type="molecule type" value="Genomic_DNA"/>
</dbReference>
<dbReference type="Proteomes" id="UP000321577">
    <property type="component" value="Unassembled WGS sequence"/>
</dbReference>